<dbReference type="OrthoDB" id="6191870at2"/>
<reference evidence="3 4" key="1">
    <citation type="submission" date="2018-01" db="EMBL/GenBank/DDBJ databases">
        <title>Denitrification phenotypes of diverse strains of Pseudomonas stutzeri.</title>
        <authorList>
            <person name="Milligan D.A."/>
            <person name="Bergaust L."/>
            <person name="Bakken L.R."/>
            <person name="Frostegard A."/>
        </authorList>
    </citation>
    <scope>NUCLEOTIDE SEQUENCE [LARGE SCALE GENOMIC DNA]</scope>
    <source>
        <strain evidence="3 4">KC</strain>
    </source>
</reference>
<name>A0A2N8S6D3_STUST</name>
<evidence type="ECO:0000256" key="1">
    <source>
        <dbReference type="SAM" id="SignalP"/>
    </source>
</evidence>
<dbReference type="InterPro" id="IPR006530">
    <property type="entry name" value="YD"/>
</dbReference>
<dbReference type="NCBIfam" id="TIGR01643">
    <property type="entry name" value="YD_repeat_2x"/>
    <property type="match status" value="2"/>
</dbReference>
<evidence type="ECO:0000259" key="2">
    <source>
        <dbReference type="Pfam" id="PF20148"/>
    </source>
</evidence>
<comment type="caution">
    <text evidence="3">The sequence shown here is derived from an EMBL/GenBank/DDBJ whole genome shotgun (WGS) entry which is preliminary data.</text>
</comment>
<evidence type="ECO:0000313" key="3">
    <source>
        <dbReference type="EMBL" id="PNF82179.1"/>
    </source>
</evidence>
<dbReference type="Pfam" id="PF05593">
    <property type="entry name" value="RHS_repeat"/>
    <property type="match status" value="1"/>
</dbReference>
<protein>
    <submittedName>
        <fullName evidence="3">RHS repeat protein</fullName>
    </submittedName>
</protein>
<keyword evidence="1" id="KW-0732">Signal</keyword>
<feature type="signal peptide" evidence="1">
    <location>
        <begin position="1"/>
        <end position="24"/>
    </location>
</feature>
<dbReference type="Proteomes" id="UP000235925">
    <property type="component" value="Unassembled WGS sequence"/>
</dbReference>
<dbReference type="InterPro" id="IPR031325">
    <property type="entry name" value="RHS_repeat"/>
</dbReference>
<gene>
    <name evidence="3" type="ORF">CXK92_01545</name>
</gene>
<evidence type="ECO:0000313" key="4">
    <source>
        <dbReference type="Proteomes" id="UP000235925"/>
    </source>
</evidence>
<dbReference type="AlphaFoldDB" id="A0A2N8S6D3"/>
<feature type="chain" id="PRO_5014744193" evidence="1">
    <location>
        <begin position="25"/>
        <end position="544"/>
    </location>
</feature>
<feature type="domain" description="DUF6531" evidence="2">
    <location>
        <begin position="183"/>
        <end position="248"/>
    </location>
</feature>
<accession>A0A2N8S6D3</accession>
<dbReference type="RefSeq" id="WP_102823314.1">
    <property type="nucleotide sequence ID" value="NZ_CP139348.1"/>
</dbReference>
<sequence>MDRFSSTLALTLLSSAFLEQSAHAAANCTTGGVSYFGTEVYASQPPDGSGQYLYQVAGLQCSGGKVIKWLESSAWYTPDQMLETLKSSNANMKRVFTNDCKTHAILLHDNFTGSVDGVSARNFAVAKQTHYGVFAGPVFYNRPAELLCPDVPGVGAPDLPGVCPVPSAPPLLAGQGSPSLSAGNPVDVAYGNKFQTEIDYSGRSGSDMRFVRYYNSRTTSWTHTYSAQLKISPTKALLIDADGRQSLFSVSGTAVTASPKELGRLEKTAQGWRYDSPRNDHLHFDSAGRLTRVEHASGSYETLTYGTSSILVTDSLGNAMTLAFNTANRLAALTAGELQVSYTYNTAGRLSKATRSQGGNSLSRTYHYEDAREGGWLTGITDERGVRYATWAYDAQGRATKSEHAGGADRYLFTYGSNSTTLTNPLGKKATYSFQTIGGAKRISSLAGVASANCPSSNSTFTYDGRGLIKTRTDNKGNQTTFVYSERGLETSRTEAAGTPQARTISTEWHPTLFRPTTITEPERIVQFNYDAQGNPVSQTIIER</sequence>
<proteinExistence type="predicted"/>
<organism evidence="3 4">
    <name type="scientific">Stutzerimonas stutzeri</name>
    <name type="common">Pseudomonas stutzeri</name>
    <dbReference type="NCBI Taxonomy" id="316"/>
    <lineage>
        <taxon>Bacteria</taxon>
        <taxon>Pseudomonadati</taxon>
        <taxon>Pseudomonadota</taxon>
        <taxon>Gammaproteobacteria</taxon>
        <taxon>Pseudomonadales</taxon>
        <taxon>Pseudomonadaceae</taxon>
        <taxon>Stutzerimonas</taxon>
    </lineage>
</organism>
<dbReference type="Gene3D" id="2.180.10.10">
    <property type="entry name" value="RHS repeat-associated core"/>
    <property type="match status" value="2"/>
</dbReference>
<dbReference type="InterPro" id="IPR045351">
    <property type="entry name" value="DUF6531"/>
</dbReference>
<dbReference type="EMBL" id="POUN01000001">
    <property type="protein sequence ID" value="PNF82179.1"/>
    <property type="molecule type" value="Genomic_DNA"/>
</dbReference>
<dbReference type="Pfam" id="PF20148">
    <property type="entry name" value="DUF6531"/>
    <property type="match status" value="1"/>
</dbReference>